<dbReference type="Pfam" id="PF00561">
    <property type="entry name" value="Abhydrolase_1"/>
    <property type="match status" value="1"/>
</dbReference>
<dbReference type="InterPro" id="IPR029058">
    <property type="entry name" value="AB_hydrolase_fold"/>
</dbReference>
<dbReference type="GO" id="GO:0016787">
    <property type="term" value="F:hydrolase activity"/>
    <property type="evidence" value="ECO:0007669"/>
    <property type="project" value="UniProtKB-KW"/>
</dbReference>
<keyword evidence="1" id="KW-0732">Signal</keyword>
<name>A0AB39XAP7_9BRAD</name>
<accession>A0AB39XAP7</accession>
<dbReference type="InterPro" id="IPR050266">
    <property type="entry name" value="AB_hydrolase_sf"/>
</dbReference>
<keyword evidence="3" id="KW-0378">Hydrolase</keyword>
<dbReference type="EMBL" id="CP165734">
    <property type="protein sequence ID" value="XDV55138.1"/>
    <property type="molecule type" value="Genomic_DNA"/>
</dbReference>
<reference evidence="3" key="1">
    <citation type="submission" date="2024-08" db="EMBL/GenBank/DDBJ databases">
        <authorList>
            <person name="Chaddad Z."/>
            <person name="Lamrabet M."/>
            <person name="Bouhnik O."/>
            <person name="Alami S."/>
            <person name="Wipf D."/>
            <person name="Courty P.E."/>
            <person name="Missbah El Idrissi M."/>
        </authorList>
    </citation>
    <scope>NUCLEOTIDE SEQUENCE</scope>
    <source>
        <strain evidence="3">LLZ17</strain>
    </source>
</reference>
<dbReference type="AlphaFoldDB" id="A0AB39XAP7"/>
<dbReference type="InterPro" id="IPR006311">
    <property type="entry name" value="TAT_signal"/>
</dbReference>
<gene>
    <name evidence="3" type="ORF">AB8Z38_20110</name>
</gene>
<dbReference type="SUPFAM" id="SSF53474">
    <property type="entry name" value="alpha/beta-Hydrolases"/>
    <property type="match status" value="1"/>
</dbReference>
<protein>
    <submittedName>
        <fullName evidence="3">Alpha/beta fold hydrolase</fullName>
    </submittedName>
</protein>
<evidence type="ECO:0000259" key="2">
    <source>
        <dbReference type="Pfam" id="PF00561"/>
    </source>
</evidence>
<dbReference type="PANTHER" id="PTHR43798">
    <property type="entry name" value="MONOACYLGLYCEROL LIPASE"/>
    <property type="match status" value="1"/>
</dbReference>
<dbReference type="Gene3D" id="3.40.50.1820">
    <property type="entry name" value="alpha/beta hydrolase"/>
    <property type="match status" value="1"/>
</dbReference>
<dbReference type="RefSeq" id="WP_369719595.1">
    <property type="nucleotide sequence ID" value="NZ_CP165734.1"/>
</dbReference>
<dbReference type="PROSITE" id="PS51318">
    <property type="entry name" value="TAT"/>
    <property type="match status" value="1"/>
</dbReference>
<organism evidence="3">
    <name type="scientific">Bradyrhizobium sp. LLZ17</name>
    <dbReference type="NCBI Taxonomy" id="3239388"/>
    <lineage>
        <taxon>Bacteria</taxon>
        <taxon>Pseudomonadati</taxon>
        <taxon>Pseudomonadota</taxon>
        <taxon>Alphaproteobacteria</taxon>
        <taxon>Hyphomicrobiales</taxon>
        <taxon>Nitrobacteraceae</taxon>
        <taxon>Bradyrhizobium</taxon>
    </lineage>
</organism>
<proteinExistence type="predicted"/>
<sequence length="298" mass="31713">MQRRDVLKGLGLTAIAAAPALAQGTAATAPPSTSPWSAPQLATGGQLGRCRVGNGPAVCVVLHEWLGDHVNWEQVLPYLDPARHTFVFMDLRGYGWSRGVSGGYTLEEAVADVMRTADELAISQFHLIGHSMSGLVAQKIALEAPSRIQSVTLFSPVPPTGFRADEAALKALNAVIDQDEAAARAISARTSNRYGAGWLHRKLAIARGAGTVEAMRGYLTMFTTSAITGDSHALAAPLHVVTGALDIPFYRGEPLRNAFALAYPRVTFETIEDAGHYSMLETPVRVASIIEKQLAATG</sequence>
<feature type="domain" description="AB hydrolase-1" evidence="2">
    <location>
        <begin position="60"/>
        <end position="173"/>
    </location>
</feature>
<evidence type="ECO:0000313" key="3">
    <source>
        <dbReference type="EMBL" id="XDV55138.1"/>
    </source>
</evidence>
<dbReference type="InterPro" id="IPR000073">
    <property type="entry name" value="AB_hydrolase_1"/>
</dbReference>
<feature type="signal peptide" evidence="1">
    <location>
        <begin position="1"/>
        <end position="22"/>
    </location>
</feature>
<evidence type="ECO:0000256" key="1">
    <source>
        <dbReference type="SAM" id="SignalP"/>
    </source>
</evidence>
<feature type="chain" id="PRO_5044205705" evidence="1">
    <location>
        <begin position="23"/>
        <end position="298"/>
    </location>
</feature>